<feature type="region of interest" description="Disordered" evidence="2">
    <location>
        <begin position="574"/>
        <end position="604"/>
    </location>
</feature>
<name>A0A9W4SI00_9GLOM</name>
<evidence type="ECO:0000313" key="4">
    <source>
        <dbReference type="EMBL" id="CAI2170152.1"/>
    </source>
</evidence>
<feature type="domain" description="Alpha-ketoglutarate-dependent dioxygenase AlkB-like" evidence="3">
    <location>
        <begin position="473"/>
        <end position="738"/>
    </location>
</feature>
<dbReference type="GO" id="GO:0008198">
    <property type="term" value="F:ferrous iron binding"/>
    <property type="evidence" value="ECO:0007669"/>
    <property type="project" value="TreeGrafter"/>
</dbReference>
<gene>
    <name evidence="4" type="ORF">FWILDA_LOCUS4439</name>
</gene>
<dbReference type="Proteomes" id="UP001153678">
    <property type="component" value="Unassembled WGS sequence"/>
</dbReference>
<dbReference type="GO" id="GO:0035516">
    <property type="term" value="F:broad specificity oxidative DNA demethylase activity"/>
    <property type="evidence" value="ECO:0007669"/>
    <property type="project" value="TreeGrafter"/>
</dbReference>
<dbReference type="Gene3D" id="2.60.120.590">
    <property type="entry name" value="Alpha-ketoglutarate-dependent dioxygenase AlkB-like"/>
    <property type="match status" value="1"/>
</dbReference>
<proteinExistence type="predicted"/>
<dbReference type="PANTHER" id="PTHR31573">
    <property type="entry name" value="ALPHA-KETOGLUTARATE-DEPENDENT DIOXYGENASE ALKB HOMOLOG 2"/>
    <property type="match status" value="1"/>
</dbReference>
<protein>
    <submittedName>
        <fullName evidence="4">170_t:CDS:1</fullName>
    </submittedName>
</protein>
<feature type="region of interest" description="Disordered" evidence="2">
    <location>
        <begin position="622"/>
        <end position="641"/>
    </location>
</feature>
<feature type="compositionally biased region" description="Polar residues" evidence="2">
    <location>
        <begin position="622"/>
        <end position="636"/>
    </location>
</feature>
<dbReference type="SUPFAM" id="SSF51197">
    <property type="entry name" value="Clavaminate synthase-like"/>
    <property type="match status" value="1"/>
</dbReference>
<dbReference type="InterPro" id="IPR027450">
    <property type="entry name" value="AlkB-like"/>
</dbReference>
<dbReference type="InterPro" id="IPR037151">
    <property type="entry name" value="AlkB-like_sf"/>
</dbReference>
<keyword evidence="5" id="KW-1185">Reference proteome</keyword>
<organism evidence="4 5">
    <name type="scientific">Funneliformis geosporum</name>
    <dbReference type="NCBI Taxonomy" id="1117311"/>
    <lineage>
        <taxon>Eukaryota</taxon>
        <taxon>Fungi</taxon>
        <taxon>Fungi incertae sedis</taxon>
        <taxon>Mucoromycota</taxon>
        <taxon>Glomeromycotina</taxon>
        <taxon>Glomeromycetes</taxon>
        <taxon>Glomerales</taxon>
        <taxon>Glomeraceae</taxon>
        <taxon>Funneliformis</taxon>
    </lineage>
</organism>
<dbReference type="GO" id="GO:0051747">
    <property type="term" value="F:cytosine C-5 DNA demethylase activity"/>
    <property type="evidence" value="ECO:0007669"/>
    <property type="project" value="TreeGrafter"/>
</dbReference>
<evidence type="ECO:0000256" key="1">
    <source>
        <dbReference type="PIRSR" id="PIRSR632852-1"/>
    </source>
</evidence>
<evidence type="ECO:0000259" key="3">
    <source>
        <dbReference type="Pfam" id="PF13532"/>
    </source>
</evidence>
<dbReference type="PANTHER" id="PTHR31573:SF4">
    <property type="entry name" value="FE2OG DIOXYGENASE DOMAIN-CONTAINING PROTEIN"/>
    <property type="match status" value="1"/>
</dbReference>
<feature type="compositionally biased region" description="Basic and acidic residues" evidence="2">
    <location>
        <begin position="590"/>
        <end position="600"/>
    </location>
</feature>
<dbReference type="OrthoDB" id="2163491at2759"/>
<reference evidence="4" key="1">
    <citation type="submission" date="2022-08" db="EMBL/GenBank/DDBJ databases">
        <authorList>
            <person name="Kallberg Y."/>
            <person name="Tangrot J."/>
            <person name="Rosling A."/>
        </authorList>
    </citation>
    <scope>NUCLEOTIDE SEQUENCE</scope>
    <source>
        <strain evidence="4">Wild A</strain>
    </source>
</reference>
<evidence type="ECO:0000256" key="2">
    <source>
        <dbReference type="SAM" id="MobiDB-lite"/>
    </source>
</evidence>
<dbReference type="Pfam" id="PF13532">
    <property type="entry name" value="2OG-FeII_Oxy_2"/>
    <property type="match status" value="1"/>
</dbReference>
<dbReference type="InterPro" id="IPR032852">
    <property type="entry name" value="ALKBH2"/>
</dbReference>
<accession>A0A9W4SI00</accession>
<feature type="binding site" evidence="1">
    <location>
        <position position="541"/>
    </location>
    <ligand>
        <name>2-oxoglutarate</name>
        <dbReference type="ChEBI" id="CHEBI:16810"/>
    </ligand>
</feature>
<evidence type="ECO:0000313" key="5">
    <source>
        <dbReference type="Proteomes" id="UP001153678"/>
    </source>
</evidence>
<comment type="caution">
    <text evidence="4">The sequence shown here is derived from an EMBL/GenBank/DDBJ whole genome shotgun (WGS) entry which is preliminary data.</text>
</comment>
<dbReference type="GO" id="GO:0006307">
    <property type="term" value="P:DNA alkylation repair"/>
    <property type="evidence" value="ECO:0007669"/>
    <property type="project" value="TreeGrafter"/>
</dbReference>
<dbReference type="AlphaFoldDB" id="A0A9W4SI00"/>
<dbReference type="EMBL" id="CAMKVN010000664">
    <property type="protein sequence ID" value="CAI2170152.1"/>
    <property type="molecule type" value="Genomic_DNA"/>
</dbReference>
<sequence length="746" mass="86165">MNDKDRIINSHSVKEEVNISSYPLTECNDVTNHSVINRLRPKVWAQTRQELCETLNYFRTYQSGVYHKDNVVYSYLMDAFGAKRDVCNGRVIISHGGGKSSKQNNGRYGLFESQLTTDASVSSLLNNFVDKQPVIIIVGNKCSIAKFQVPARYCVLGMYLITHAWPEYEVVNGLEEKDDDDDLTDEEVLIENSLLVKPKIKKRKSVVKHFIRWKFRFEWMTNQEFEPWWETPVEMMMMNSLMIDTPDYDICLACGDSSIQIYDIWICLNHLCKLFWKVWNSNKRNWELASQNLNYKQTFLNPGFVPKELLMKPLPFSIIPPLIPTAQVGFDTYTSLQWKGYHCRRCGRVSCRIKWNGWECFNCHKMQPAPRLIIDKSMLVDPYRPIFTGPATDCDGSILEGSDIFRKRTVLSDGEILMEYKFPEGGHVFHYVSNEKTNKMPDTFLKEFQKIDCENLKRHPVKQLTNRVGSCLFSRQFTLNIGAHYKQALDLDTVPWSSSPKVCKDSFVYMQNIVRNFVVPKANFNQMLTAIYMEGQKMSWHDDGDKGVGPVIATLSLGSSAEMRFRRKVKKDEHKLVNESESTKQNVENTRLETTEREVETSSTCLDYNRKRKLMNNESTFQENQDNTNANGNNVSKKGRRKRFSRNVMVGSKIKPQVEQEAESAMNVVQLPPIRNLTTPDEDKLPEFSSIVSNLEESTNRSSYLPIDISKVYIKRRISGPELSLILHHGDLIVMNGQVLQDNYDQ</sequence>
<feature type="binding site" evidence="1">
    <location>
        <position position="532"/>
    </location>
    <ligand>
        <name>2-oxoglutarate</name>
        <dbReference type="ChEBI" id="CHEBI:16810"/>
    </ligand>
</feature>